<dbReference type="InterPro" id="IPR050745">
    <property type="entry name" value="Multifunctional_regulatory"/>
</dbReference>
<proteinExistence type="predicted"/>
<dbReference type="GO" id="GO:0005524">
    <property type="term" value="F:ATP binding"/>
    <property type="evidence" value="ECO:0007669"/>
    <property type="project" value="InterPro"/>
</dbReference>
<dbReference type="InterPro" id="IPR011990">
    <property type="entry name" value="TPR-like_helical_dom_sf"/>
</dbReference>
<dbReference type="PROSITE" id="PS00108">
    <property type="entry name" value="PROTEIN_KINASE_ST"/>
    <property type="match status" value="1"/>
</dbReference>
<dbReference type="Pfam" id="PF17830">
    <property type="entry name" value="STI1-HOP_DP"/>
    <property type="match status" value="1"/>
</dbReference>
<dbReference type="PROSITE" id="PS50297">
    <property type="entry name" value="ANK_REP_REGION"/>
    <property type="match status" value="4"/>
</dbReference>
<dbReference type="InterPro" id="IPR036770">
    <property type="entry name" value="Ankyrin_rpt-contain_sf"/>
</dbReference>
<dbReference type="Pfam" id="PF00023">
    <property type="entry name" value="Ank"/>
    <property type="match status" value="2"/>
</dbReference>
<dbReference type="InterPro" id="IPR002110">
    <property type="entry name" value="Ankyrin_rpt"/>
</dbReference>
<evidence type="ECO:0000313" key="7">
    <source>
        <dbReference type="EMBL" id="VFU01105.1"/>
    </source>
</evidence>
<dbReference type="Gene3D" id="1.10.260.100">
    <property type="match status" value="1"/>
</dbReference>
<dbReference type="SUPFAM" id="SSF48403">
    <property type="entry name" value="Ankyrin repeat"/>
    <property type="match status" value="1"/>
</dbReference>
<accession>A0A485LQF1</accession>
<dbReference type="Gene3D" id="1.25.40.10">
    <property type="entry name" value="Tetratricopeptide repeat domain"/>
    <property type="match status" value="1"/>
</dbReference>
<dbReference type="SUPFAM" id="SSF56112">
    <property type="entry name" value="Protein kinase-like (PK-like)"/>
    <property type="match status" value="1"/>
</dbReference>
<dbReference type="Proteomes" id="UP000332933">
    <property type="component" value="Unassembled WGS sequence"/>
</dbReference>
<dbReference type="OrthoDB" id="58601at2759"/>
<dbReference type="PRINTS" id="PR01415">
    <property type="entry name" value="ANKYRIN"/>
</dbReference>
<reference evidence="6" key="2">
    <citation type="submission" date="2019-06" db="EMBL/GenBank/DDBJ databases">
        <title>Genomics analysis of Aphanomyces spp. identifies a new class of oomycete effector associated with host adaptation.</title>
        <authorList>
            <person name="Gaulin E."/>
        </authorList>
    </citation>
    <scope>NUCLEOTIDE SEQUENCE</scope>
    <source>
        <strain evidence="6">CBS 578.67</strain>
    </source>
</reference>
<dbReference type="SMART" id="SM00248">
    <property type="entry name" value="ANK"/>
    <property type="match status" value="4"/>
</dbReference>
<organism evidence="7 8">
    <name type="scientific">Aphanomyces stellatus</name>
    <dbReference type="NCBI Taxonomy" id="120398"/>
    <lineage>
        <taxon>Eukaryota</taxon>
        <taxon>Sar</taxon>
        <taxon>Stramenopiles</taxon>
        <taxon>Oomycota</taxon>
        <taxon>Saprolegniomycetes</taxon>
        <taxon>Saprolegniales</taxon>
        <taxon>Verrucalvaceae</taxon>
        <taxon>Aphanomyces</taxon>
    </lineage>
</organism>
<evidence type="ECO:0000256" key="2">
    <source>
        <dbReference type="ARBA" id="ARBA00023043"/>
    </source>
</evidence>
<dbReference type="GO" id="GO:0004672">
    <property type="term" value="F:protein kinase activity"/>
    <property type="evidence" value="ECO:0007669"/>
    <property type="project" value="InterPro"/>
</dbReference>
<dbReference type="EMBL" id="CAADRA010007423">
    <property type="protein sequence ID" value="VFU01105.1"/>
    <property type="molecule type" value="Genomic_DNA"/>
</dbReference>
<evidence type="ECO:0000256" key="3">
    <source>
        <dbReference type="PROSITE-ProRule" id="PRU00023"/>
    </source>
</evidence>
<dbReference type="SUPFAM" id="SSF48452">
    <property type="entry name" value="TPR-like"/>
    <property type="match status" value="1"/>
</dbReference>
<evidence type="ECO:0000256" key="1">
    <source>
        <dbReference type="ARBA" id="ARBA00022737"/>
    </source>
</evidence>
<feature type="repeat" description="ANK" evidence="3">
    <location>
        <begin position="50"/>
        <end position="82"/>
    </location>
</feature>
<dbReference type="SMART" id="SM00220">
    <property type="entry name" value="S_TKc"/>
    <property type="match status" value="1"/>
</dbReference>
<dbReference type="Gene3D" id="1.25.40.20">
    <property type="entry name" value="Ankyrin repeat-containing domain"/>
    <property type="match status" value="2"/>
</dbReference>
<dbReference type="InterPro" id="IPR019734">
    <property type="entry name" value="TPR_rpt"/>
</dbReference>
<name>A0A485LQF1_9STRA</name>
<evidence type="ECO:0000256" key="4">
    <source>
        <dbReference type="PROSITE-ProRule" id="PRU00339"/>
    </source>
</evidence>
<dbReference type="PROSITE" id="PS50088">
    <property type="entry name" value="ANK_REPEAT"/>
    <property type="match status" value="4"/>
</dbReference>
<evidence type="ECO:0000313" key="8">
    <source>
        <dbReference type="Proteomes" id="UP000332933"/>
    </source>
</evidence>
<dbReference type="InterPro" id="IPR041243">
    <property type="entry name" value="STI1/HOP_DP"/>
</dbReference>
<gene>
    <name evidence="7" type="primary">Aste57867_24466</name>
    <name evidence="6" type="ORF">As57867_024390</name>
    <name evidence="7" type="ORF">ASTE57867_24466</name>
</gene>
<dbReference type="PANTHER" id="PTHR24189">
    <property type="entry name" value="MYOTROPHIN"/>
    <property type="match status" value="1"/>
</dbReference>
<evidence type="ECO:0000259" key="5">
    <source>
        <dbReference type="PROSITE" id="PS50011"/>
    </source>
</evidence>
<reference evidence="7 8" key="1">
    <citation type="submission" date="2019-03" db="EMBL/GenBank/DDBJ databases">
        <authorList>
            <person name="Gaulin E."/>
            <person name="Dumas B."/>
        </authorList>
    </citation>
    <scope>NUCLEOTIDE SEQUENCE [LARGE SCALE GENOMIC DNA]</scope>
    <source>
        <strain evidence="7">CBS 568.67</strain>
    </source>
</reference>
<dbReference type="EMBL" id="VJMH01007397">
    <property type="protein sequence ID" value="KAF0683490.1"/>
    <property type="molecule type" value="Genomic_DNA"/>
</dbReference>
<dbReference type="PROSITE" id="PS50005">
    <property type="entry name" value="TPR"/>
    <property type="match status" value="1"/>
</dbReference>
<dbReference type="Pfam" id="PF12796">
    <property type="entry name" value="Ank_2"/>
    <property type="match status" value="1"/>
</dbReference>
<dbReference type="InterPro" id="IPR000719">
    <property type="entry name" value="Prot_kinase_dom"/>
</dbReference>
<keyword evidence="1" id="KW-0677">Repeat</keyword>
<feature type="repeat" description="ANK" evidence="3">
    <location>
        <begin position="117"/>
        <end position="149"/>
    </location>
</feature>
<feature type="repeat" description="ANK" evidence="3">
    <location>
        <begin position="150"/>
        <end position="182"/>
    </location>
</feature>
<dbReference type="InterPro" id="IPR008271">
    <property type="entry name" value="Ser/Thr_kinase_AS"/>
</dbReference>
<keyword evidence="2 3" id="KW-0040">ANK repeat</keyword>
<dbReference type="InterPro" id="IPR011009">
    <property type="entry name" value="Kinase-like_dom_sf"/>
</dbReference>
<dbReference type="AlphaFoldDB" id="A0A485LQF1"/>
<dbReference type="Pfam" id="PF00069">
    <property type="entry name" value="Pkinase"/>
    <property type="match status" value="1"/>
</dbReference>
<feature type="domain" description="Protein kinase" evidence="5">
    <location>
        <begin position="435"/>
        <end position="704"/>
    </location>
</feature>
<dbReference type="Gene3D" id="1.10.510.10">
    <property type="entry name" value="Transferase(Phosphotransferase) domain 1"/>
    <property type="match status" value="1"/>
</dbReference>
<dbReference type="PROSITE" id="PS50011">
    <property type="entry name" value="PROTEIN_KINASE_DOM"/>
    <property type="match status" value="1"/>
</dbReference>
<feature type="repeat" description="ANK" evidence="3">
    <location>
        <begin position="83"/>
        <end position="115"/>
    </location>
</feature>
<dbReference type="PANTHER" id="PTHR24189:SF50">
    <property type="entry name" value="ANKYRIN REPEAT AND SOCS BOX PROTEIN 2"/>
    <property type="match status" value="1"/>
</dbReference>
<keyword evidence="8" id="KW-1185">Reference proteome</keyword>
<protein>
    <submittedName>
        <fullName evidence="7">Aste57867_24466 protein</fullName>
    </submittedName>
</protein>
<sequence>MILPNAFRAIKMSFYFDEVKMLKAAEVGDLATIKELIAEDATLINCQDWNGRTPLHGASSNGHLSVVEFLQSKESSIEQADNDGNTPLHRASMYGHLEVVEFLLLKGASIDQANKYDEETPLYIASLRGRLDIVERLIASGANVNQSEIRGITPLMVASEEGFVNIVRALVKAGAGLTFTDGDGNTVRDIVNKIGHSEIAVYLDEAVVQMRSSVVNCLTANEIDEAINTLDRFVPQTGCQDATDLMLRAVAYICVGNTESAWKDARASIDLGETSVYFTMGDLLHRMNRFDDALKVLTKGLESSDTKLKCKLAIKHVELSKRKRVAVAFDASDSELDVALSLLRTASQGEIICLLKSEFMPDLARNPDTVLFLGNSEFHQMLRNVRNNVDELPEYMNDPRMCKVLLVVLGLHAPIQEIENYLCEKQQSWTIFTDFKLCEKIAKANHCIFRVENTKRCNDKLVVKLIDKKELDFMECIHKLGTQDAAHALQHLVKCEKWGEVQFHNFKSYAVVMERGEDSTKRTDKLFKSSISQRLVYLEQMIKSIQALHKLGYIHGDIKVDNFVFFNDQFKLIDFECMELIGKDIEAPHFTREYCPPEMARFYFDHKSSSEATPLKASTALDVWSAAVLVLQLISPDRNLIEFKSIEEEDEILERIASSTFSFRKSIEDTEFSRKKREILKKCLCIDPAKRGTLGDILSLIPQLTKRSYDSRTPLNNTTGHEFQLRDIRKLNDDSVA</sequence>
<evidence type="ECO:0000313" key="6">
    <source>
        <dbReference type="EMBL" id="KAF0683490.1"/>
    </source>
</evidence>
<keyword evidence="4" id="KW-0802">TPR repeat</keyword>
<feature type="repeat" description="TPR" evidence="4">
    <location>
        <begin position="274"/>
        <end position="307"/>
    </location>
</feature>